<evidence type="ECO:0008006" key="4">
    <source>
        <dbReference type="Google" id="ProtNLM"/>
    </source>
</evidence>
<evidence type="ECO:0000313" key="3">
    <source>
        <dbReference type="Proteomes" id="UP000198928"/>
    </source>
</evidence>
<name>A0A1I3ZH93_9ACTN</name>
<keyword evidence="1" id="KW-0732">Signal</keyword>
<sequence length="174" mass="18534">MRSGSQLTLPAVFVLLLGLGATACSAQEKNYEIPSSMCGTAVSPGLTEPLLPPGDEISTAVSDRADGMTRCLVYVDDTQVLTFNIEWWEKGTPPARFASVFPNVEPGDKETEDGRFIYSDTGAVGKVTCPEPRKPDDDLFVAARVDEPGKPDEAAMKELIAAYAEAVGKSGECT</sequence>
<gene>
    <name evidence="2" type="ORF">SAMN05192584_10611</name>
</gene>
<reference evidence="3" key="1">
    <citation type="submission" date="2016-10" db="EMBL/GenBank/DDBJ databases">
        <authorList>
            <person name="Varghese N."/>
            <person name="Submissions S."/>
        </authorList>
    </citation>
    <scope>NUCLEOTIDE SEQUENCE [LARGE SCALE GENOMIC DNA]</scope>
    <source>
        <strain evidence="3">PL19</strain>
    </source>
</reference>
<evidence type="ECO:0000256" key="1">
    <source>
        <dbReference type="SAM" id="SignalP"/>
    </source>
</evidence>
<organism evidence="2 3">
    <name type="scientific">Streptomyces pini</name>
    <dbReference type="NCBI Taxonomy" id="1520580"/>
    <lineage>
        <taxon>Bacteria</taxon>
        <taxon>Bacillati</taxon>
        <taxon>Actinomycetota</taxon>
        <taxon>Actinomycetes</taxon>
        <taxon>Kitasatosporales</taxon>
        <taxon>Streptomycetaceae</taxon>
        <taxon>Streptomyces</taxon>
    </lineage>
</organism>
<dbReference type="EMBL" id="FOSG01000006">
    <property type="protein sequence ID" value="SFK43270.1"/>
    <property type="molecule type" value="Genomic_DNA"/>
</dbReference>
<protein>
    <recommendedName>
        <fullName evidence="4">DUF3558 domain-containing protein</fullName>
    </recommendedName>
</protein>
<evidence type="ECO:0000313" key="2">
    <source>
        <dbReference type="EMBL" id="SFK43270.1"/>
    </source>
</evidence>
<dbReference type="Proteomes" id="UP000198928">
    <property type="component" value="Unassembled WGS sequence"/>
</dbReference>
<dbReference type="PROSITE" id="PS51257">
    <property type="entry name" value="PROKAR_LIPOPROTEIN"/>
    <property type="match status" value="1"/>
</dbReference>
<dbReference type="AlphaFoldDB" id="A0A1I3ZH93"/>
<feature type="signal peptide" evidence="1">
    <location>
        <begin position="1"/>
        <end position="26"/>
    </location>
</feature>
<accession>A0A1I3ZH93</accession>
<keyword evidence="3" id="KW-1185">Reference proteome</keyword>
<feature type="chain" id="PRO_5011756447" description="DUF3558 domain-containing protein" evidence="1">
    <location>
        <begin position="27"/>
        <end position="174"/>
    </location>
</feature>
<dbReference type="RefSeq" id="WP_093849255.1">
    <property type="nucleotide sequence ID" value="NZ_FOSG01000006.1"/>
</dbReference>
<proteinExistence type="predicted"/>
<dbReference type="OrthoDB" id="4327011at2"/>